<dbReference type="PANTHER" id="PTHR47723">
    <property type="entry name" value="OS05G0353850 PROTEIN"/>
    <property type="match status" value="1"/>
</dbReference>
<name>A0A6A6KMW1_HEVBR</name>
<dbReference type="Pfam" id="PF13456">
    <property type="entry name" value="RVT_3"/>
    <property type="match status" value="1"/>
</dbReference>
<dbReference type="GO" id="GO:0003676">
    <property type="term" value="F:nucleic acid binding"/>
    <property type="evidence" value="ECO:0007669"/>
    <property type="project" value="InterPro"/>
</dbReference>
<dbReference type="SUPFAM" id="SSF53098">
    <property type="entry name" value="Ribonuclease H-like"/>
    <property type="match status" value="1"/>
</dbReference>
<gene>
    <name evidence="2" type="ORF">GH714_037522</name>
</gene>
<accession>A0A6A6KMW1</accession>
<dbReference type="InterPro" id="IPR044730">
    <property type="entry name" value="RNase_H-like_dom_plant"/>
</dbReference>
<dbReference type="InterPro" id="IPR002156">
    <property type="entry name" value="RNaseH_domain"/>
</dbReference>
<organism evidence="2 3">
    <name type="scientific">Hevea brasiliensis</name>
    <name type="common">Para rubber tree</name>
    <name type="synonym">Siphonia brasiliensis</name>
    <dbReference type="NCBI Taxonomy" id="3981"/>
    <lineage>
        <taxon>Eukaryota</taxon>
        <taxon>Viridiplantae</taxon>
        <taxon>Streptophyta</taxon>
        <taxon>Embryophyta</taxon>
        <taxon>Tracheophyta</taxon>
        <taxon>Spermatophyta</taxon>
        <taxon>Magnoliopsida</taxon>
        <taxon>eudicotyledons</taxon>
        <taxon>Gunneridae</taxon>
        <taxon>Pentapetalae</taxon>
        <taxon>rosids</taxon>
        <taxon>fabids</taxon>
        <taxon>Malpighiales</taxon>
        <taxon>Euphorbiaceae</taxon>
        <taxon>Crotonoideae</taxon>
        <taxon>Micrandreae</taxon>
        <taxon>Hevea</taxon>
    </lineage>
</organism>
<evidence type="ECO:0000259" key="1">
    <source>
        <dbReference type="Pfam" id="PF13456"/>
    </source>
</evidence>
<dbReference type="CDD" id="cd06222">
    <property type="entry name" value="RNase_H_like"/>
    <property type="match status" value="1"/>
</dbReference>
<dbReference type="Proteomes" id="UP000467840">
    <property type="component" value="Chromosome 8"/>
</dbReference>
<dbReference type="GO" id="GO:0004523">
    <property type="term" value="F:RNA-DNA hybrid ribonuclease activity"/>
    <property type="evidence" value="ECO:0007669"/>
    <property type="project" value="InterPro"/>
</dbReference>
<dbReference type="InterPro" id="IPR053151">
    <property type="entry name" value="RNase_H-like"/>
</dbReference>
<dbReference type="InterPro" id="IPR012337">
    <property type="entry name" value="RNaseH-like_sf"/>
</dbReference>
<evidence type="ECO:0000313" key="3">
    <source>
        <dbReference type="Proteomes" id="UP000467840"/>
    </source>
</evidence>
<protein>
    <recommendedName>
        <fullName evidence="1">RNase H type-1 domain-containing protein</fullName>
    </recommendedName>
</protein>
<dbReference type="EMBL" id="JAAGAX010000016">
    <property type="protein sequence ID" value="KAF2289615.1"/>
    <property type="molecule type" value="Genomic_DNA"/>
</dbReference>
<feature type="domain" description="RNase H type-1" evidence="1">
    <location>
        <begin position="155"/>
        <end position="228"/>
    </location>
</feature>
<evidence type="ECO:0000313" key="2">
    <source>
        <dbReference type="EMBL" id="KAF2289615.1"/>
    </source>
</evidence>
<sequence>MISPESCAEFPMRNHQNRRLDDESRLHVLRDCNFVKQVWEVILPSIRGNDFKEESRIDRWVTMNFLSKDLHGSGLPWSTLFGIACSKIWNGCNMFLFSEDYRLAQELAHCILRYTVEVVKADMLLPGLANFAMPRVERWIAWQPPVMGQFKLNTYGSVKGQSGYGGGIIRDGIGKWISGFVHNIGSCFVLCAELWALYEGIKLAWSLGIRNLWVDCDSLLVMKMVNDDFPT</sequence>
<dbReference type="InterPro" id="IPR036397">
    <property type="entry name" value="RNaseH_sf"/>
</dbReference>
<dbReference type="PANTHER" id="PTHR47723:SF13">
    <property type="entry name" value="PUTATIVE-RELATED"/>
    <property type="match status" value="1"/>
</dbReference>
<reference evidence="2 3" key="1">
    <citation type="journal article" date="2020" name="Mol. Plant">
        <title>The Chromosome-Based Rubber Tree Genome Provides New Insights into Spurge Genome Evolution and Rubber Biosynthesis.</title>
        <authorList>
            <person name="Liu J."/>
            <person name="Shi C."/>
            <person name="Shi C.C."/>
            <person name="Li W."/>
            <person name="Zhang Q.J."/>
            <person name="Zhang Y."/>
            <person name="Li K."/>
            <person name="Lu H.F."/>
            <person name="Shi C."/>
            <person name="Zhu S.T."/>
            <person name="Xiao Z.Y."/>
            <person name="Nan H."/>
            <person name="Yue Y."/>
            <person name="Zhu X.G."/>
            <person name="Wu Y."/>
            <person name="Hong X.N."/>
            <person name="Fan G.Y."/>
            <person name="Tong Y."/>
            <person name="Zhang D."/>
            <person name="Mao C.L."/>
            <person name="Liu Y.L."/>
            <person name="Hao S.J."/>
            <person name="Liu W.Q."/>
            <person name="Lv M.Q."/>
            <person name="Zhang H.B."/>
            <person name="Liu Y."/>
            <person name="Hu-Tang G.R."/>
            <person name="Wang J.P."/>
            <person name="Wang J.H."/>
            <person name="Sun Y.H."/>
            <person name="Ni S.B."/>
            <person name="Chen W.B."/>
            <person name="Zhang X.C."/>
            <person name="Jiao Y.N."/>
            <person name="Eichler E.E."/>
            <person name="Li G.H."/>
            <person name="Liu X."/>
            <person name="Gao L.Z."/>
        </authorList>
    </citation>
    <scope>NUCLEOTIDE SEQUENCE [LARGE SCALE GENOMIC DNA]</scope>
    <source>
        <strain evidence="3">cv. GT1</strain>
        <tissue evidence="2">Leaf</tissue>
    </source>
</reference>
<dbReference type="Gene3D" id="3.30.420.10">
    <property type="entry name" value="Ribonuclease H-like superfamily/Ribonuclease H"/>
    <property type="match status" value="1"/>
</dbReference>
<comment type="caution">
    <text evidence="2">The sequence shown here is derived from an EMBL/GenBank/DDBJ whole genome shotgun (WGS) entry which is preliminary data.</text>
</comment>
<dbReference type="AlphaFoldDB" id="A0A6A6KMW1"/>
<keyword evidence="3" id="KW-1185">Reference proteome</keyword>
<proteinExistence type="predicted"/>